<gene>
    <name evidence="1" type="ORF">MAGMO_3454</name>
</gene>
<proteinExistence type="predicted"/>
<dbReference type="AlphaFoldDB" id="A0A1S7LL43"/>
<name>A0A1S7LL43_MAGMO</name>
<evidence type="ECO:0000313" key="1">
    <source>
        <dbReference type="EMBL" id="CRH07590.1"/>
    </source>
</evidence>
<organism evidence="1">
    <name type="scientific">Magnetococcus massalia (strain MO-1)</name>
    <dbReference type="NCBI Taxonomy" id="451514"/>
    <lineage>
        <taxon>Bacteria</taxon>
        <taxon>Pseudomonadati</taxon>
        <taxon>Pseudomonadota</taxon>
        <taxon>Magnetococcia</taxon>
        <taxon>Magnetococcales</taxon>
        <taxon>Magnetococcaceae</taxon>
        <taxon>Magnetococcus</taxon>
    </lineage>
</organism>
<accession>A0A1S7LL43</accession>
<dbReference type="PROSITE" id="PS51318">
    <property type="entry name" value="TAT"/>
    <property type="match status" value="1"/>
</dbReference>
<reference evidence="1" key="1">
    <citation type="submission" date="2015-04" db="EMBL/GenBank/DDBJ databases">
        <authorList>
            <person name="Syromyatnikov M.Y."/>
            <person name="Popov V.N."/>
        </authorList>
    </citation>
    <scope>NUCLEOTIDE SEQUENCE</scope>
    <source>
        <strain evidence="1">MO-1</strain>
    </source>
</reference>
<dbReference type="EMBL" id="LO017727">
    <property type="protein sequence ID" value="CRH07590.1"/>
    <property type="molecule type" value="Genomic_DNA"/>
</dbReference>
<evidence type="ECO:0008006" key="2">
    <source>
        <dbReference type="Google" id="ProtNLM"/>
    </source>
</evidence>
<dbReference type="PROSITE" id="PS51257">
    <property type="entry name" value="PROKAR_LIPOPROTEIN"/>
    <property type="match status" value="1"/>
</dbReference>
<dbReference type="InterPro" id="IPR006311">
    <property type="entry name" value="TAT_signal"/>
</dbReference>
<sequence>MAHLTYRSSRRTFLRLLLASGLAAPLLGACMSAGIIAQGVRRLKGELTANGRRLKEGEVIPADALLETGRKSQALIVVGKDAMLLRENSRVQLHGHLLAAADETKLPPIPAGITGFLLQSGAALSVFAPGGRQIKTPEVTVAIRGTGVYLEKMRAGSYVCTCYGRADLIPTGREEAMESVQTFHHESPRFVKPAADQPLTKAPVFNHTDAELIMLEELVLRRPPFVDAFGNVSGGAY</sequence>
<protein>
    <recommendedName>
        <fullName evidence="2">FecR protein domain-containing protein</fullName>
    </recommendedName>
</protein>